<name>A0A8D2JAV8_VARKO</name>
<keyword evidence="3" id="KW-1185">Reference proteome</keyword>
<feature type="compositionally biased region" description="Low complexity" evidence="1">
    <location>
        <begin position="1"/>
        <end position="13"/>
    </location>
</feature>
<proteinExistence type="predicted"/>
<reference evidence="2" key="2">
    <citation type="submission" date="2025-09" db="UniProtKB">
        <authorList>
            <consortium name="Ensembl"/>
        </authorList>
    </citation>
    <scope>IDENTIFICATION</scope>
</reference>
<dbReference type="Proteomes" id="UP000694545">
    <property type="component" value="Unplaced"/>
</dbReference>
<feature type="region of interest" description="Disordered" evidence="1">
    <location>
        <begin position="1"/>
        <end position="72"/>
    </location>
</feature>
<reference evidence="2" key="1">
    <citation type="submission" date="2025-08" db="UniProtKB">
        <authorList>
            <consortium name="Ensembl"/>
        </authorList>
    </citation>
    <scope>IDENTIFICATION</scope>
</reference>
<evidence type="ECO:0000256" key="1">
    <source>
        <dbReference type="SAM" id="MobiDB-lite"/>
    </source>
</evidence>
<feature type="compositionally biased region" description="Gly residues" evidence="1">
    <location>
        <begin position="14"/>
        <end position="23"/>
    </location>
</feature>
<feature type="compositionally biased region" description="Basic and acidic residues" evidence="1">
    <location>
        <begin position="24"/>
        <end position="33"/>
    </location>
</feature>
<accession>A0A8D2JAV8</accession>
<protein>
    <submittedName>
        <fullName evidence="2">Uncharacterized protein</fullName>
    </submittedName>
</protein>
<dbReference type="AlphaFoldDB" id="A0A8D2JAV8"/>
<sequence>GAADAPGPGEEPGALGGGRVPGGRGERRYERRAGGACPALPCPGHAQQPREPSDPGGPRRDFTAPAPESGPPSFEWLLGRLGAGGRRQGLLLALSCLPCVLLGLGLGSDALFTLTPPRHCRDANGTRLPENTTCEDPRCQRWDYGGLPALTSNPVTEVSILLHQWPFPTHFPGNWSVRAEAIGSKERCFGSLGS</sequence>
<evidence type="ECO:0000313" key="3">
    <source>
        <dbReference type="Proteomes" id="UP000694545"/>
    </source>
</evidence>
<feature type="compositionally biased region" description="Basic and acidic residues" evidence="1">
    <location>
        <begin position="51"/>
        <end position="62"/>
    </location>
</feature>
<organism evidence="2 3">
    <name type="scientific">Varanus komodoensis</name>
    <name type="common">Komodo dragon</name>
    <dbReference type="NCBI Taxonomy" id="61221"/>
    <lineage>
        <taxon>Eukaryota</taxon>
        <taxon>Metazoa</taxon>
        <taxon>Chordata</taxon>
        <taxon>Craniata</taxon>
        <taxon>Vertebrata</taxon>
        <taxon>Euteleostomi</taxon>
        <taxon>Lepidosauria</taxon>
        <taxon>Squamata</taxon>
        <taxon>Bifurcata</taxon>
        <taxon>Unidentata</taxon>
        <taxon>Episquamata</taxon>
        <taxon>Toxicofera</taxon>
        <taxon>Anguimorpha</taxon>
        <taxon>Paleoanguimorpha</taxon>
        <taxon>Varanoidea</taxon>
        <taxon>Varanidae</taxon>
        <taxon>Varanus</taxon>
    </lineage>
</organism>
<evidence type="ECO:0000313" key="2">
    <source>
        <dbReference type="Ensembl" id="ENSVKKP00000011972.1"/>
    </source>
</evidence>
<dbReference type="Ensembl" id="ENSVKKT00000012256.1">
    <property type="protein sequence ID" value="ENSVKKP00000011972.1"/>
    <property type="gene ID" value="ENSVKKG00000008330.1"/>
</dbReference>